<gene>
    <name evidence="2" type="ORF">KDA_56780</name>
</gene>
<feature type="domain" description="Fido" evidence="1">
    <location>
        <begin position="10"/>
        <end position="125"/>
    </location>
</feature>
<dbReference type="GO" id="GO:0016301">
    <property type="term" value="F:kinase activity"/>
    <property type="evidence" value="ECO:0007669"/>
    <property type="project" value="InterPro"/>
</dbReference>
<protein>
    <recommendedName>
        <fullName evidence="1">Fido domain-containing protein</fullName>
    </recommendedName>
</protein>
<dbReference type="Gene3D" id="1.20.120.1870">
    <property type="entry name" value="Fic/DOC protein, Fido domain"/>
    <property type="match status" value="1"/>
</dbReference>
<evidence type="ECO:0000313" key="2">
    <source>
        <dbReference type="EMBL" id="GCE30194.1"/>
    </source>
</evidence>
<keyword evidence="3" id="KW-1185">Reference proteome</keyword>
<dbReference type="AlphaFoldDB" id="A0A402BFP9"/>
<name>A0A402BFP9_9CHLR</name>
<dbReference type="PANTHER" id="PTHR39426">
    <property type="entry name" value="HOMOLOGY TO DEATH-ON-CURING PROTEIN OF PHAGE P1"/>
    <property type="match status" value="1"/>
</dbReference>
<comment type="caution">
    <text evidence="2">The sequence shown here is derived from an EMBL/GenBank/DDBJ whole genome shotgun (WGS) entry which is preliminary data.</text>
</comment>
<dbReference type="EMBL" id="BIFT01000002">
    <property type="protein sequence ID" value="GCE30194.1"/>
    <property type="molecule type" value="Genomic_DNA"/>
</dbReference>
<sequence length="159" mass="17965">MNNGYELAYLDNETAIRANQIAGESGAVRDMNGLGSAMVAPRNAALYQQSNIVEQAAILIQRIALNHPFFDGNKRAAFILGSTLLMRNGYQLAYQNEHEEMELAYTIESMIAEKKFENLVQWIEKHLIASEDKESSDIEQVMQFIAKSHPRIIKYLGEN</sequence>
<dbReference type="Pfam" id="PF02661">
    <property type="entry name" value="Fic"/>
    <property type="match status" value="1"/>
</dbReference>
<accession>A0A402BFP9</accession>
<proteinExistence type="predicted"/>
<organism evidence="2 3">
    <name type="scientific">Dictyobacter alpinus</name>
    <dbReference type="NCBI Taxonomy" id="2014873"/>
    <lineage>
        <taxon>Bacteria</taxon>
        <taxon>Bacillati</taxon>
        <taxon>Chloroflexota</taxon>
        <taxon>Ktedonobacteria</taxon>
        <taxon>Ktedonobacterales</taxon>
        <taxon>Dictyobacteraceae</taxon>
        <taxon>Dictyobacter</taxon>
    </lineage>
</organism>
<evidence type="ECO:0000259" key="1">
    <source>
        <dbReference type="PROSITE" id="PS51459"/>
    </source>
</evidence>
<dbReference type="PANTHER" id="PTHR39426:SF1">
    <property type="entry name" value="HOMOLOGY TO DEATH-ON-CURING PROTEIN OF PHAGE P1"/>
    <property type="match status" value="1"/>
</dbReference>
<dbReference type="InterPro" id="IPR053737">
    <property type="entry name" value="Type_II_TA_Toxin"/>
</dbReference>
<dbReference type="RefSeq" id="WP_126630347.1">
    <property type="nucleotide sequence ID" value="NZ_BIFT01000002.1"/>
</dbReference>
<dbReference type="NCBIfam" id="TIGR01550">
    <property type="entry name" value="DOC_P1"/>
    <property type="match status" value="1"/>
</dbReference>
<dbReference type="InterPro" id="IPR036597">
    <property type="entry name" value="Fido-like_dom_sf"/>
</dbReference>
<dbReference type="SUPFAM" id="SSF140931">
    <property type="entry name" value="Fic-like"/>
    <property type="match status" value="1"/>
</dbReference>
<dbReference type="OrthoDB" id="9802752at2"/>
<dbReference type="InterPro" id="IPR003812">
    <property type="entry name" value="Fido"/>
</dbReference>
<dbReference type="InterPro" id="IPR006440">
    <property type="entry name" value="Doc"/>
</dbReference>
<dbReference type="Proteomes" id="UP000287171">
    <property type="component" value="Unassembled WGS sequence"/>
</dbReference>
<reference evidence="3" key="1">
    <citation type="submission" date="2018-12" db="EMBL/GenBank/DDBJ databases">
        <title>Tengunoibacter tsumagoiensis gen. nov., sp. nov., Dictyobacter kobayashii sp. nov., D. alpinus sp. nov., and D. joshuensis sp. nov. and description of Dictyobacteraceae fam. nov. within the order Ktedonobacterales isolated from Tengu-no-mugimeshi.</title>
        <authorList>
            <person name="Wang C.M."/>
            <person name="Zheng Y."/>
            <person name="Sakai Y."/>
            <person name="Toyoda A."/>
            <person name="Minakuchi Y."/>
            <person name="Abe K."/>
            <person name="Yokota A."/>
            <person name="Yabe S."/>
        </authorList>
    </citation>
    <scope>NUCLEOTIDE SEQUENCE [LARGE SCALE GENOMIC DNA]</scope>
    <source>
        <strain evidence="3">Uno16</strain>
    </source>
</reference>
<dbReference type="PROSITE" id="PS51459">
    <property type="entry name" value="FIDO"/>
    <property type="match status" value="1"/>
</dbReference>
<evidence type="ECO:0000313" key="3">
    <source>
        <dbReference type="Proteomes" id="UP000287171"/>
    </source>
</evidence>